<name>A0A099I4F1_CLOIN</name>
<proteinExistence type="predicted"/>
<dbReference type="EMBL" id="JQIF01000065">
    <property type="protein sequence ID" value="KGJ52451.1"/>
    <property type="molecule type" value="Genomic_DNA"/>
</dbReference>
<evidence type="ECO:0000313" key="3">
    <source>
        <dbReference type="Proteomes" id="UP000030008"/>
    </source>
</evidence>
<comment type="caution">
    <text evidence="2">The sequence shown here is derived from an EMBL/GenBank/DDBJ whole genome shotgun (WGS) entry which is preliminary data.</text>
</comment>
<evidence type="ECO:0000259" key="1">
    <source>
        <dbReference type="Pfam" id="PF24753"/>
    </source>
</evidence>
<gene>
    <name evidence="2" type="ORF">CIAN88_14455</name>
</gene>
<organism evidence="2 3">
    <name type="scientific">Clostridium innocuum</name>
    <dbReference type="NCBI Taxonomy" id="1522"/>
    <lineage>
        <taxon>Bacteria</taxon>
        <taxon>Bacillati</taxon>
        <taxon>Bacillota</taxon>
        <taxon>Clostridia</taxon>
        <taxon>Eubacteriales</taxon>
        <taxon>Clostridiaceae</taxon>
        <taxon>Clostridium</taxon>
    </lineage>
</organism>
<evidence type="ECO:0000313" key="2">
    <source>
        <dbReference type="EMBL" id="KGJ52451.1"/>
    </source>
</evidence>
<dbReference type="InterPro" id="IPR056115">
    <property type="entry name" value="DUF7698"/>
</dbReference>
<feature type="domain" description="DUF7698" evidence="1">
    <location>
        <begin position="1"/>
        <end position="119"/>
    </location>
</feature>
<sequence length="122" mass="13833">MKEIRTFEEAIKQNARNLKDLGINGTLFWAYRTSKQNGNELIDFNEVIWDYDIEEIAQTLRANGITEFTISSTFSSLIETLAAFEKHGISMAGLTTVKARYTDWKTGEHALIPAIKMTVKEA</sequence>
<accession>A0A099I4F1</accession>
<dbReference type="Proteomes" id="UP000030008">
    <property type="component" value="Unassembled WGS sequence"/>
</dbReference>
<protein>
    <recommendedName>
        <fullName evidence="1">DUF7698 domain-containing protein</fullName>
    </recommendedName>
</protein>
<dbReference type="Pfam" id="PF24753">
    <property type="entry name" value="DUF7698"/>
    <property type="match status" value="1"/>
</dbReference>
<dbReference type="RefSeq" id="WP_044906169.1">
    <property type="nucleotide sequence ID" value="NZ_JQIF01000065.1"/>
</dbReference>
<dbReference type="AlphaFoldDB" id="A0A099I4F1"/>
<reference evidence="2 3" key="1">
    <citation type="submission" date="2014-08" db="EMBL/GenBank/DDBJ databases">
        <title>Clostridium innocuum, an unnegligible vancomycin-resistant pathogen causing extra-intestinal infections.</title>
        <authorList>
            <person name="Feng Y."/>
            <person name="Chiu C.-H."/>
        </authorList>
    </citation>
    <scope>NUCLEOTIDE SEQUENCE [LARGE SCALE GENOMIC DNA]</scope>
    <source>
        <strain evidence="2 3">AN88</strain>
    </source>
</reference>